<dbReference type="PROSITE" id="PS00061">
    <property type="entry name" value="ADH_SHORT"/>
    <property type="match status" value="1"/>
</dbReference>
<proteinExistence type="inferred from homology"/>
<dbReference type="PRINTS" id="PR00081">
    <property type="entry name" value="GDHRDH"/>
</dbReference>
<evidence type="ECO:0000313" key="5">
    <source>
        <dbReference type="Proteomes" id="UP000612680"/>
    </source>
</evidence>
<evidence type="ECO:0000313" key="4">
    <source>
        <dbReference type="EMBL" id="QRR00040.1"/>
    </source>
</evidence>
<dbReference type="InterPro" id="IPR036291">
    <property type="entry name" value="NAD(P)-bd_dom_sf"/>
</dbReference>
<dbReference type="PRINTS" id="PR00080">
    <property type="entry name" value="SDRFAMILY"/>
</dbReference>
<name>A0ABX7I2M8_9BACT</name>
<dbReference type="Pfam" id="PF00106">
    <property type="entry name" value="adh_short"/>
    <property type="match status" value="1"/>
</dbReference>
<dbReference type="EMBL" id="CP056775">
    <property type="protein sequence ID" value="QRR00040.1"/>
    <property type="molecule type" value="Genomic_DNA"/>
</dbReference>
<dbReference type="InterPro" id="IPR020904">
    <property type="entry name" value="Sc_DH/Rdtase_CS"/>
</dbReference>
<dbReference type="SUPFAM" id="SSF51735">
    <property type="entry name" value="NAD(P)-binding Rossmann-fold domains"/>
    <property type="match status" value="1"/>
</dbReference>
<organism evidence="4 5">
    <name type="scientific">Dyadobacter sandarakinus</name>
    <dbReference type="NCBI Taxonomy" id="2747268"/>
    <lineage>
        <taxon>Bacteria</taxon>
        <taxon>Pseudomonadati</taxon>
        <taxon>Bacteroidota</taxon>
        <taxon>Cytophagia</taxon>
        <taxon>Cytophagales</taxon>
        <taxon>Spirosomataceae</taxon>
        <taxon>Dyadobacter</taxon>
    </lineage>
</organism>
<keyword evidence="5" id="KW-1185">Reference proteome</keyword>
<evidence type="ECO:0000256" key="3">
    <source>
        <dbReference type="RuleBase" id="RU000363"/>
    </source>
</evidence>
<dbReference type="Gene3D" id="3.40.50.720">
    <property type="entry name" value="NAD(P)-binding Rossmann-like Domain"/>
    <property type="match status" value="1"/>
</dbReference>
<dbReference type="CDD" id="cd05374">
    <property type="entry name" value="17beta-HSD-like_SDR_c"/>
    <property type="match status" value="1"/>
</dbReference>
<dbReference type="NCBIfam" id="NF006114">
    <property type="entry name" value="PRK08263.1"/>
    <property type="match status" value="1"/>
</dbReference>
<comment type="similarity">
    <text evidence="1 3">Belongs to the short-chain dehydrogenases/reductases (SDR) family.</text>
</comment>
<dbReference type="Proteomes" id="UP000612680">
    <property type="component" value="Chromosome"/>
</dbReference>
<dbReference type="PANTHER" id="PTHR43976:SF16">
    <property type="entry name" value="SHORT-CHAIN DEHYDROGENASE_REDUCTASE FAMILY PROTEIN"/>
    <property type="match status" value="1"/>
</dbReference>
<dbReference type="InterPro" id="IPR051911">
    <property type="entry name" value="SDR_oxidoreductase"/>
</dbReference>
<sequence length="273" mass="29427">MTKTIFITGASKGFGKLWAEAFLKRGDKVAATSRNIAGLQDLAAQYGDSFLPIALDITDRQQSIDAVNKAYEHFGSLDVVINNAGYGVFGAVEEAGEKEIKDVFEANVYGTLWVTQAALPILRQQGHGHIIQLSSVLGVWSLPTLGIYNATKFAVEGLSEALASEVKEFGIHVTLVEPNGYTTDFGGNSAVQSQTIAAYDAIRQSLGSTEGLLPDDFGKPEATIPAILKLVDSEQPPLRLFLGKVGYKKTKLVYAEKLQTWESWNDVAVTAQG</sequence>
<dbReference type="InterPro" id="IPR002347">
    <property type="entry name" value="SDR_fam"/>
</dbReference>
<evidence type="ECO:0000256" key="1">
    <source>
        <dbReference type="ARBA" id="ARBA00006484"/>
    </source>
</evidence>
<evidence type="ECO:0000256" key="2">
    <source>
        <dbReference type="ARBA" id="ARBA00023002"/>
    </source>
</evidence>
<dbReference type="RefSeq" id="WP_204660801.1">
    <property type="nucleotide sequence ID" value="NZ_CP056775.1"/>
</dbReference>
<reference evidence="4 5" key="1">
    <citation type="submission" date="2020-06" db="EMBL/GenBank/DDBJ databases">
        <title>Dyadobacter sandarakinus sp. nov., isolated from the soil of the Arctic Yellow River Station.</title>
        <authorList>
            <person name="Zhang Y."/>
            <person name="Peng F."/>
        </authorList>
    </citation>
    <scope>NUCLEOTIDE SEQUENCE [LARGE SCALE GENOMIC DNA]</scope>
    <source>
        <strain evidence="4 5">Q3-56</strain>
    </source>
</reference>
<gene>
    <name evidence="4" type="ORF">HWI92_03470</name>
</gene>
<accession>A0ABX7I2M8</accession>
<keyword evidence="2" id="KW-0560">Oxidoreductase</keyword>
<dbReference type="PANTHER" id="PTHR43976">
    <property type="entry name" value="SHORT CHAIN DEHYDROGENASE"/>
    <property type="match status" value="1"/>
</dbReference>
<protein>
    <submittedName>
        <fullName evidence="4">SDR family NAD(P)-dependent oxidoreductase</fullName>
    </submittedName>
</protein>